<keyword evidence="3" id="KW-1185">Reference proteome</keyword>
<organism evidence="2 3">
    <name type="scientific">Pedobacter rhizosphaerae</name>
    <dbReference type="NCBI Taxonomy" id="390241"/>
    <lineage>
        <taxon>Bacteria</taxon>
        <taxon>Pseudomonadati</taxon>
        <taxon>Bacteroidota</taxon>
        <taxon>Sphingobacteriia</taxon>
        <taxon>Sphingobacteriales</taxon>
        <taxon>Sphingobacteriaceae</taxon>
        <taxon>Pedobacter</taxon>
    </lineage>
</organism>
<evidence type="ECO:0008006" key="4">
    <source>
        <dbReference type="Google" id="ProtNLM"/>
    </source>
</evidence>
<dbReference type="AlphaFoldDB" id="A0A1H9WAP4"/>
<gene>
    <name evidence="2" type="ORF">SAMN04488023_1667</name>
</gene>
<feature type="transmembrane region" description="Helical" evidence="1">
    <location>
        <begin position="143"/>
        <end position="161"/>
    </location>
</feature>
<dbReference type="Proteomes" id="UP000199572">
    <property type="component" value="Unassembled WGS sequence"/>
</dbReference>
<dbReference type="STRING" id="390241.SAMN04488023_1667"/>
<reference evidence="3" key="1">
    <citation type="submission" date="2016-10" db="EMBL/GenBank/DDBJ databases">
        <authorList>
            <person name="Varghese N."/>
            <person name="Submissions S."/>
        </authorList>
    </citation>
    <scope>NUCLEOTIDE SEQUENCE [LARGE SCALE GENOMIC DNA]</scope>
    <source>
        <strain evidence="3">DSM 18610</strain>
    </source>
</reference>
<dbReference type="EMBL" id="FOGG01000066">
    <property type="protein sequence ID" value="SES30859.1"/>
    <property type="molecule type" value="Genomic_DNA"/>
</dbReference>
<accession>A0A1H9WAP4</accession>
<evidence type="ECO:0000256" key="1">
    <source>
        <dbReference type="SAM" id="Phobius"/>
    </source>
</evidence>
<keyword evidence="1" id="KW-1133">Transmembrane helix</keyword>
<name>A0A1H9WAP4_9SPHI</name>
<protein>
    <recommendedName>
        <fullName evidence="4">DUF1440 domain-containing protein</fullName>
    </recommendedName>
</protein>
<feature type="transmembrane region" description="Helical" evidence="1">
    <location>
        <begin position="73"/>
        <end position="93"/>
    </location>
</feature>
<keyword evidence="1" id="KW-0812">Transmembrane</keyword>
<dbReference type="OrthoDB" id="673991at2"/>
<keyword evidence="1" id="KW-0472">Membrane</keyword>
<feature type="transmembrane region" description="Helical" evidence="1">
    <location>
        <begin position="105"/>
        <end position="123"/>
    </location>
</feature>
<sequence length="178" mass="19424">MKAKDQNQVKGIHSGQGIGKVGRILISAICGTSMMTVSSKLMSLIGQNFSEPHHLGKMISRLDPVFSKNTDKALGWTAHLGMGAAFCSVYSSLFDSGVKPNLKNSILLGLISGAVGMGIWKATFKLHPFPTSINPGRFYLQRMPAHIVFAVFATLSYRLLVQQKEEKIQSSPQCRLTE</sequence>
<evidence type="ECO:0000313" key="2">
    <source>
        <dbReference type="EMBL" id="SES30859.1"/>
    </source>
</evidence>
<evidence type="ECO:0000313" key="3">
    <source>
        <dbReference type="Proteomes" id="UP000199572"/>
    </source>
</evidence>
<feature type="transmembrane region" description="Helical" evidence="1">
    <location>
        <begin position="21"/>
        <end position="45"/>
    </location>
</feature>
<dbReference type="RefSeq" id="WP_090890020.1">
    <property type="nucleotide sequence ID" value="NZ_FOGG01000066.1"/>
</dbReference>
<proteinExistence type="predicted"/>